<feature type="non-terminal residue" evidence="1">
    <location>
        <position position="1"/>
    </location>
</feature>
<dbReference type="EMBL" id="CAMXCT010004956">
    <property type="protein sequence ID" value="CAI4010867.1"/>
    <property type="molecule type" value="Genomic_DNA"/>
</dbReference>
<evidence type="ECO:0000313" key="3">
    <source>
        <dbReference type="EMBL" id="CAL4798179.1"/>
    </source>
</evidence>
<dbReference type="AlphaFoldDB" id="A0A9P1DIW5"/>
<keyword evidence="3" id="KW-0418">Kinase</keyword>
<dbReference type="Proteomes" id="UP001152797">
    <property type="component" value="Unassembled WGS sequence"/>
</dbReference>
<accession>A0A9P1DIW5</accession>
<proteinExistence type="predicted"/>
<protein>
    <submittedName>
        <fullName evidence="3">Mitogen-activated protein kinase kinase</fullName>
    </submittedName>
</protein>
<sequence length="407" mass="46557">YRLAAGPLPPDASPACCTYEFSVRLRFPNEFEMYHFVAMLRRCVRVDHYQQASKMLEYQKQQTAAAVPRQRQLYKSGGQLEVLLVEARRLKPLQSALNTVLQSDPIALYESWSKGRTEGDPSQSNQMLGPDYLPELMGTTDGRMPKQTPNGSPIATFVNFRMLHPTEAAPGEKPGRPEVVPYRGQKVQISSVINGTDSPVWARESELEAAGGWTFRTGMIDPDKFPRLLLEFEVMQAAVFSATRIGLIQIPVTEEQFLTNPEQRFKNLWLPLVNIKDGQQTPNITGEIHVMTHWLPAEMKQVFSDGREKMQLSTRQMFNKQIWHKVSQKCIREPIYGTEALYFRNVYNPNSVRVNGEKVEAETFKNTFRRHVEELSHAVPYLECLERRQLNAWNLFKAPIISAVLNT</sequence>
<reference evidence="2" key="2">
    <citation type="submission" date="2024-04" db="EMBL/GenBank/DDBJ databases">
        <authorList>
            <person name="Chen Y."/>
            <person name="Shah S."/>
            <person name="Dougan E. K."/>
            <person name="Thang M."/>
            <person name="Chan C."/>
        </authorList>
    </citation>
    <scope>NUCLEOTIDE SEQUENCE [LARGE SCALE GENOMIC DNA]</scope>
</reference>
<dbReference type="InterPro" id="IPR035892">
    <property type="entry name" value="C2_domain_sf"/>
</dbReference>
<dbReference type="EMBL" id="CAMXCT020004956">
    <property type="protein sequence ID" value="CAL1164242.1"/>
    <property type="molecule type" value="Genomic_DNA"/>
</dbReference>
<organism evidence="1">
    <name type="scientific">Cladocopium goreaui</name>
    <dbReference type="NCBI Taxonomy" id="2562237"/>
    <lineage>
        <taxon>Eukaryota</taxon>
        <taxon>Sar</taxon>
        <taxon>Alveolata</taxon>
        <taxon>Dinophyceae</taxon>
        <taxon>Suessiales</taxon>
        <taxon>Symbiodiniaceae</taxon>
        <taxon>Cladocopium</taxon>
    </lineage>
</organism>
<dbReference type="OrthoDB" id="434975at2759"/>
<dbReference type="EMBL" id="CAMXCT030004956">
    <property type="protein sequence ID" value="CAL4798179.1"/>
    <property type="molecule type" value="Genomic_DNA"/>
</dbReference>
<gene>
    <name evidence="1" type="ORF">C1SCF055_LOCUS36089</name>
</gene>
<name>A0A9P1DIW5_9DINO</name>
<comment type="caution">
    <text evidence="1">The sequence shown here is derived from an EMBL/GenBank/DDBJ whole genome shotgun (WGS) entry which is preliminary data.</text>
</comment>
<dbReference type="SUPFAM" id="SSF49562">
    <property type="entry name" value="C2 domain (Calcium/lipid-binding domain, CaLB)"/>
    <property type="match status" value="1"/>
</dbReference>
<reference evidence="1" key="1">
    <citation type="submission" date="2022-10" db="EMBL/GenBank/DDBJ databases">
        <authorList>
            <person name="Chen Y."/>
            <person name="Dougan E. K."/>
            <person name="Chan C."/>
            <person name="Rhodes N."/>
            <person name="Thang M."/>
        </authorList>
    </citation>
    <scope>NUCLEOTIDE SEQUENCE</scope>
</reference>
<dbReference type="GO" id="GO:0016301">
    <property type="term" value="F:kinase activity"/>
    <property type="evidence" value="ECO:0007669"/>
    <property type="project" value="UniProtKB-KW"/>
</dbReference>
<keyword evidence="4" id="KW-1185">Reference proteome</keyword>
<evidence type="ECO:0000313" key="2">
    <source>
        <dbReference type="EMBL" id="CAL1164242.1"/>
    </source>
</evidence>
<evidence type="ECO:0000313" key="4">
    <source>
        <dbReference type="Proteomes" id="UP001152797"/>
    </source>
</evidence>
<evidence type="ECO:0000313" key="1">
    <source>
        <dbReference type="EMBL" id="CAI4010867.1"/>
    </source>
</evidence>
<keyword evidence="3" id="KW-0808">Transferase</keyword>